<feature type="domain" description="PBP" evidence="8">
    <location>
        <begin position="30"/>
        <end position="305"/>
    </location>
</feature>
<comment type="caution">
    <text evidence="9">The sequence shown here is derived from an EMBL/GenBank/DDBJ whole genome shotgun (WGS) entry which is preliminary data.</text>
</comment>
<dbReference type="CDD" id="cd13565">
    <property type="entry name" value="PBP2_PstS"/>
    <property type="match status" value="1"/>
</dbReference>
<proteinExistence type="inferred from homology"/>
<accession>A0A971M3S0</accession>
<organism evidence="9 10">
    <name type="scientific">Syntrophorhabdus aromaticivorans</name>
    <dbReference type="NCBI Taxonomy" id="328301"/>
    <lineage>
        <taxon>Bacteria</taxon>
        <taxon>Pseudomonadati</taxon>
        <taxon>Thermodesulfobacteriota</taxon>
        <taxon>Syntrophorhabdia</taxon>
        <taxon>Syntrophorhabdales</taxon>
        <taxon>Syntrophorhabdaceae</taxon>
        <taxon>Syntrophorhabdus</taxon>
    </lineage>
</organism>
<dbReference type="NCBIfam" id="TIGR00975">
    <property type="entry name" value="3a0107s03"/>
    <property type="match status" value="1"/>
</dbReference>
<feature type="chain" id="PRO_5036879487" description="Phosphate-binding protein" evidence="7">
    <location>
        <begin position="27"/>
        <end position="351"/>
    </location>
</feature>
<dbReference type="Gene3D" id="3.40.190.10">
    <property type="entry name" value="Periplasmic binding protein-like II"/>
    <property type="match status" value="2"/>
</dbReference>
<dbReference type="GO" id="GO:0043190">
    <property type="term" value="C:ATP-binding cassette (ABC) transporter complex"/>
    <property type="evidence" value="ECO:0007669"/>
    <property type="project" value="InterPro"/>
</dbReference>
<evidence type="ECO:0000256" key="1">
    <source>
        <dbReference type="ARBA" id="ARBA00002841"/>
    </source>
</evidence>
<sequence length="351" mass="37707">MSVGLKKLCSFVLALGLLLGGTSLFAAEKELIGAGATFPQPLYSKMFDTYFQQNKIKVNYQGIGSGGGINQLINRTVDFGGTDAFMTAKELQAAGAAVLHIPTCLGAVVVTYNLPGNPKLSFTQDLVADIFLGKIKKWSDPAIAAANPKAKLPDLPISVVHRADGSGTTYIFSEYLSKVSKEWKEKIGTGKSLNWPAGQIGQKGNPGVAGYVRQTPGAAGYVELLYALQNKMAFGKIKNKAGIFVEPTPKSVSAAANMKIPDDTNVSLTDTNAKDGYPISSLTWLIFYKEQSYGGRSKAKAESLARMLRWMVTDGQKFVEPLQYSPLSKEAALKSEKIIKSMTYGGTPLLK</sequence>
<reference evidence="9" key="2">
    <citation type="submission" date="2020-01" db="EMBL/GenBank/DDBJ databases">
        <authorList>
            <person name="Campanaro S."/>
        </authorList>
    </citation>
    <scope>NUCLEOTIDE SEQUENCE</scope>
    <source>
        <strain evidence="9">AS06rmzACSIP_7</strain>
    </source>
</reference>
<keyword evidence="7" id="KW-0732">Signal</keyword>
<protein>
    <recommendedName>
        <fullName evidence="6">Phosphate-binding protein</fullName>
    </recommendedName>
</protein>
<dbReference type="PIRSF" id="PIRSF002756">
    <property type="entry name" value="PstS"/>
    <property type="match status" value="1"/>
</dbReference>
<keyword evidence="5 6" id="KW-0592">Phosphate transport</keyword>
<dbReference type="InterPro" id="IPR005673">
    <property type="entry name" value="ABC_phos-bd_PstS"/>
</dbReference>
<name>A0A971M3S0_9BACT</name>
<dbReference type="Pfam" id="PF12849">
    <property type="entry name" value="PBP_like_2"/>
    <property type="match status" value="1"/>
</dbReference>
<comment type="subunit">
    <text evidence="3">The complex is composed of two ATP-binding proteins (PstB), two transmembrane proteins (PstC and PstA) and a solute-binding protein (PstS).</text>
</comment>
<feature type="signal peptide" evidence="7">
    <location>
        <begin position="1"/>
        <end position="26"/>
    </location>
</feature>
<evidence type="ECO:0000256" key="6">
    <source>
        <dbReference type="PIRNR" id="PIRNR002756"/>
    </source>
</evidence>
<evidence type="ECO:0000256" key="5">
    <source>
        <dbReference type="ARBA" id="ARBA00022592"/>
    </source>
</evidence>
<evidence type="ECO:0000256" key="2">
    <source>
        <dbReference type="ARBA" id="ARBA00008725"/>
    </source>
</evidence>
<dbReference type="AlphaFoldDB" id="A0A971M3S0"/>
<evidence type="ECO:0000313" key="10">
    <source>
        <dbReference type="Proteomes" id="UP000777265"/>
    </source>
</evidence>
<dbReference type="GO" id="GO:0035435">
    <property type="term" value="P:phosphate ion transmembrane transport"/>
    <property type="evidence" value="ECO:0007669"/>
    <property type="project" value="InterPro"/>
</dbReference>
<dbReference type="EMBL" id="JAAYEE010000083">
    <property type="protein sequence ID" value="NLW34822.1"/>
    <property type="molecule type" value="Genomic_DNA"/>
</dbReference>
<comment type="function">
    <text evidence="1">Part of the ABC transporter complex PstSACB involved in phosphate import.</text>
</comment>
<reference evidence="9" key="1">
    <citation type="journal article" date="2020" name="Biotechnol. Biofuels">
        <title>New insights from the biogas microbiome by comprehensive genome-resolved metagenomics of nearly 1600 species originating from multiple anaerobic digesters.</title>
        <authorList>
            <person name="Campanaro S."/>
            <person name="Treu L."/>
            <person name="Rodriguez-R L.M."/>
            <person name="Kovalovszki A."/>
            <person name="Ziels R.M."/>
            <person name="Maus I."/>
            <person name="Zhu X."/>
            <person name="Kougias P.G."/>
            <person name="Basile A."/>
            <person name="Luo G."/>
            <person name="Schluter A."/>
            <person name="Konstantinidis K.T."/>
            <person name="Angelidaki I."/>
        </authorList>
    </citation>
    <scope>NUCLEOTIDE SEQUENCE</scope>
    <source>
        <strain evidence="9">AS06rmzACSIP_7</strain>
    </source>
</reference>
<keyword evidence="4 6" id="KW-0813">Transport</keyword>
<dbReference type="Proteomes" id="UP000777265">
    <property type="component" value="Unassembled WGS sequence"/>
</dbReference>
<dbReference type="InterPro" id="IPR050962">
    <property type="entry name" value="Phosphate-bind_PstS"/>
</dbReference>
<evidence type="ECO:0000313" key="9">
    <source>
        <dbReference type="EMBL" id="NLW34822.1"/>
    </source>
</evidence>
<gene>
    <name evidence="9" type="primary">pstS</name>
    <name evidence="9" type="ORF">GXY80_04985</name>
</gene>
<dbReference type="PANTHER" id="PTHR42996:SF1">
    <property type="entry name" value="PHOSPHATE-BINDING PROTEIN PSTS"/>
    <property type="match status" value="1"/>
</dbReference>
<evidence type="ECO:0000256" key="4">
    <source>
        <dbReference type="ARBA" id="ARBA00022448"/>
    </source>
</evidence>
<dbReference type="InterPro" id="IPR024370">
    <property type="entry name" value="PBP_domain"/>
</dbReference>
<comment type="similarity">
    <text evidence="2 6">Belongs to the PstS family.</text>
</comment>
<evidence type="ECO:0000256" key="7">
    <source>
        <dbReference type="SAM" id="SignalP"/>
    </source>
</evidence>
<dbReference type="SUPFAM" id="SSF53850">
    <property type="entry name" value="Periplasmic binding protein-like II"/>
    <property type="match status" value="1"/>
</dbReference>
<evidence type="ECO:0000256" key="3">
    <source>
        <dbReference type="ARBA" id="ARBA00011529"/>
    </source>
</evidence>
<evidence type="ECO:0000259" key="8">
    <source>
        <dbReference type="Pfam" id="PF12849"/>
    </source>
</evidence>
<dbReference type="PANTHER" id="PTHR42996">
    <property type="entry name" value="PHOSPHATE-BINDING PROTEIN PSTS"/>
    <property type="match status" value="1"/>
</dbReference>
<dbReference type="GO" id="GO:0042301">
    <property type="term" value="F:phosphate ion binding"/>
    <property type="evidence" value="ECO:0007669"/>
    <property type="project" value="InterPro"/>
</dbReference>